<name>A0ABW3J591_9FLAO</name>
<reference evidence="2" key="1">
    <citation type="journal article" date="2019" name="Int. J. Syst. Evol. Microbiol.">
        <title>The Global Catalogue of Microorganisms (GCM) 10K type strain sequencing project: providing services to taxonomists for standard genome sequencing and annotation.</title>
        <authorList>
            <consortium name="The Broad Institute Genomics Platform"/>
            <consortium name="The Broad Institute Genome Sequencing Center for Infectious Disease"/>
            <person name="Wu L."/>
            <person name="Ma J."/>
        </authorList>
    </citation>
    <scope>NUCLEOTIDE SEQUENCE [LARGE SCALE GENOMIC DNA]</scope>
    <source>
        <strain evidence="2">CECT 7649</strain>
    </source>
</reference>
<accession>A0ABW3J591</accession>
<dbReference type="Proteomes" id="UP001597051">
    <property type="component" value="Unassembled WGS sequence"/>
</dbReference>
<comment type="caution">
    <text evidence="1">The sequence shown here is derived from an EMBL/GenBank/DDBJ whole genome shotgun (WGS) entry which is preliminary data.</text>
</comment>
<dbReference type="EMBL" id="JBHTIZ010000026">
    <property type="protein sequence ID" value="MFD0984906.1"/>
    <property type="molecule type" value="Genomic_DNA"/>
</dbReference>
<organism evidence="1 2">
    <name type="scientific">Flavobacterium myungsuense</name>
    <dbReference type="NCBI Taxonomy" id="651823"/>
    <lineage>
        <taxon>Bacteria</taxon>
        <taxon>Pseudomonadati</taxon>
        <taxon>Bacteroidota</taxon>
        <taxon>Flavobacteriia</taxon>
        <taxon>Flavobacteriales</taxon>
        <taxon>Flavobacteriaceae</taxon>
        <taxon>Flavobacterium</taxon>
    </lineage>
</organism>
<evidence type="ECO:0000313" key="2">
    <source>
        <dbReference type="Proteomes" id="UP001597051"/>
    </source>
</evidence>
<proteinExistence type="predicted"/>
<keyword evidence="2" id="KW-1185">Reference proteome</keyword>
<sequence length="251" mass="29722">MKEFIKYIFIVIIVICFFESCSKSDDDNDSKKKVIAKITLKSLDDIDNGVEIYANQTFNFSYVNGEVSKIESDNYVTSFNYDNKKLLSVTYGKENIDTKKISYSNNKIIQTMTLETMTEFFYDEANKLNEIQSSYIESNFLKKYSTKYFFLENNIIRTYKEPFINPNVEEITYKYDNKNNPYKNHNINFRLIWGFETYNLSENNAIEEINGNKTIDYSIIYDSEDYPIKVTGTDKKTGELWTEYTYEYIKI</sequence>
<evidence type="ECO:0000313" key="1">
    <source>
        <dbReference type="EMBL" id="MFD0984906.1"/>
    </source>
</evidence>
<gene>
    <name evidence="1" type="ORF">ACFQ0S_10525</name>
</gene>
<protein>
    <recommendedName>
        <fullName evidence="3">DUF4595 domain-containing protein</fullName>
    </recommendedName>
</protein>
<evidence type="ECO:0008006" key="3">
    <source>
        <dbReference type="Google" id="ProtNLM"/>
    </source>
</evidence>
<dbReference type="RefSeq" id="WP_379757350.1">
    <property type="nucleotide sequence ID" value="NZ_JBHSYB010000027.1"/>
</dbReference>